<evidence type="ECO:0000313" key="1">
    <source>
        <dbReference type="EMBL" id="VDO59205.1"/>
    </source>
</evidence>
<dbReference type="EMBL" id="UZAF01019327">
    <property type="protein sequence ID" value="VDO59205.1"/>
    <property type="molecule type" value="Genomic_DNA"/>
</dbReference>
<organism evidence="1 2">
    <name type="scientific">Haemonchus placei</name>
    <name type="common">Barber's pole worm</name>
    <dbReference type="NCBI Taxonomy" id="6290"/>
    <lineage>
        <taxon>Eukaryota</taxon>
        <taxon>Metazoa</taxon>
        <taxon>Ecdysozoa</taxon>
        <taxon>Nematoda</taxon>
        <taxon>Chromadorea</taxon>
        <taxon>Rhabditida</taxon>
        <taxon>Rhabditina</taxon>
        <taxon>Rhabditomorpha</taxon>
        <taxon>Strongyloidea</taxon>
        <taxon>Trichostrongylidae</taxon>
        <taxon>Haemonchus</taxon>
    </lineage>
</organism>
<evidence type="ECO:0000313" key="2">
    <source>
        <dbReference type="Proteomes" id="UP000268014"/>
    </source>
</evidence>
<name>A0A3P8ACX1_HAEPC</name>
<gene>
    <name evidence="1" type="ORF">HPLM_LOCUS16230</name>
</gene>
<reference evidence="1 2" key="1">
    <citation type="submission" date="2018-11" db="EMBL/GenBank/DDBJ databases">
        <authorList>
            <consortium name="Pathogen Informatics"/>
        </authorList>
    </citation>
    <scope>NUCLEOTIDE SEQUENCE [LARGE SCALE GENOMIC DNA]</scope>
    <source>
        <strain evidence="1 2">MHpl1</strain>
    </source>
</reference>
<sequence>MYESPGGTLGLLMLQLKILVRAISSSIGLASAGTWTEYLVDFHPF</sequence>
<accession>A0A3P8ACX1</accession>
<dbReference type="Proteomes" id="UP000268014">
    <property type="component" value="Unassembled WGS sequence"/>
</dbReference>
<keyword evidence="2" id="KW-1185">Reference proteome</keyword>
<protein>
    <submittedName>
        <fullName evidence="1">Uncharacterized protein</fullName>
    </submittedName>
</protein>
<proteinExistence type="predicted"/>
<dbReference type="AlphaFoldDB" id="A0A3P8ACX1"/>